<dbReference type="Pfam" id="PF25112">
    <property type="entry name" value="zf-AtTam37"/>
    <property type="match status" value="1"/>
</dbReference>
<dbReference type="EMBL" id="BJWL01000023">
    <property type="protein sequence ID" value="GFZ12433.1"/>
    <property type="molecule type" value="Genomic_DNA"/>
</dbReference>
<dbReference type="InterPro" id="IPR056892">
    <property type="entry name" value="Zf-AtTam37"/>
</dbReference>
<dbReference type="PANTHER" id="PTHR36404:SF1">
    <property type="entry name" value="EMBRYO DEFECTIVE 2737"/>
    <property type="match status" value="1"/>
</dbReference>
<name>A0A7J0GNT2_9ERIC</name>
<sequence length="236" mass="25729">MWRGVPRPPPKGWKRIVLLQYLKFSHRYGQQLLDIIDFPIKLILSPITIAFDIAGSAPRGFGVPEFISKLSYSAVFAVATFGTYDIALELGKKVLCQSFTGVQRALAVIHFSAFPRVQRAMPRWELEGITSLSGCAQFIRQCFSGKEIVGPAVDGRHCSVPCAKAQGSGEKPTAESIADAISENRAELVHLPSTFDLHVPLPSKDCPNCDGSGAMRCPECKDKIPLRISADDVSPS</sequence>
<keyword evidence="3" id="KW-1185">Reference proteome</keyword>
<feature type="domain" description="AtTam37 zinc finger" evidence="1">
    <location>
        <begin position="167"/>
        <end position="233"/>
    </location>
</feature>
<accession>A0A7J0GNT2</accession>
<proteinExistence type="predicted"/>
<dbReference type="OrthoDB" id="1686323at2759"/>
<dbReference type="PANTHER" id="PTHR36404">
    <property type="entry name" value="EMBRYO DEFECTIVE 2737"/>
    <property type="match status" value="1"/>
</dbReference>
<reference evidence="2 3" key="1">
    <citation type="submission" date="2019-07" db="EMBL/GenBank/DDBJ databases">
        <title>De Novo Assembly of kiwifruit Actinidia rufa.</title>
        <authorList>
            <person name="Sugita-Konishi S."/>
            <person name="Sato K."/>
            <person name="Mori E."/>
            <person name="Abe Y."/>
            <person name="Kisaki G."/>
            <person name="Hamano K."/>
            <person name="Suezawa K."/>
            <person name="Otani M."/>
            <person name="Fukuda T."/>
            <person name="Manabe T."/>
            <person name="Gomi K."/>
            <person name="Tabuchi M."/>
            <person name="Akimitsu K."/>
            <person name="Kataoka I."/>
        </authorList>
    </citation>
    <scope>NUCLEOTIDE SEQUENCE [LARGE SCALE GENOMIC DNA]</scope>
    <source>
        <strain evidence="3">cv. Fuchu</strain>
    </source>
</reference>
<evidence type="ECO:0000313" key="2">
    <source>
        <dbReference type="EMBL" id="GFZ12433.1"/>
    </source>
</evidence>
<gene>
    <name evidence="2" type="ORF">Acr_23g0008180</name>
</gene>
<dbReference type="GO" id="GO:0009507">
    <property type="term" value="C:chloroplast"/>
    <property type="evidence" value="ECO:0007669"/>
    <property type="project" value="TreeGrafter"/>
</dbReference>
<organism evidence="2 3">
    <name type="scientific">Actinidia rufa</name>
    <dbReference type="NCBI Taxonomy" id="165716"/>
    <lineage>
        <taxon>Eukaryota</taxon>
        <taxon>Viridiplantae</taxon>
        <taxon>Streptophyta</taxon>
        <taxon>Embryophyta</taxon>
        <taxon>Tracheophyta</taxon>
        <taxon>Spermatophyta</taxon>
        <taxon>Magnoliopsida</taxon>
        <taxon>eudicotyledons</taxon>
        <taxon>Gunneridae</taxon>
        <taxon>Pentapetalae</taxon>
        <taxon>asterids</taxon>
        <taxon>Ericales</taxon>
        <taxon>Actinidiaceae</taxon>
        <taxon>Actinidia</taxon>
    </lineage>
</organism>
<dbReference type="AlphaFoldDB" id="A0A7J0GNT2"/>
<evidence type="ECO:0000259" key="1">
    <source>
        <dbReference type="Pfam" id="PF25112"/>
    </source>
</evidence>
<comment type="caution">
    <text evidence="2">The sequence shown here is derived from an EMBL/GenBank/DDBJ whole genome shotgun (WGS) entry which is preliminary data.</text>
</comment>
<evidence type="ECO:0000313" key="3">
    <source>
        <dbReference type="Proteomes" id="UP000585474"/>
    </source>
</evidence>
<protein>
    <submittedName>
        <fullName evidence="2">Embryo defective 2737</fullName>
    </submittedName>
</protein>
<dbReference type="Proteomes" id="UP000585474">
    <property type="component" value="Unassembled WGS sequence"/>
</dbReference>